<sequence length="83" mass="8734">MNLDDLPPDIRAALLGEPAAPRGDEEPPTSIPDPADVAAMTFADVEEVGGGKSPVAASEWDGRVMTFDNVEELDRTSRIADPG</sequence>
<gene>
    <name evidence="1" type="ORF">D7D52_31135</name>
</gene>
<dbReference type="OrthoDB" id="4574171at2"/>
<dbReference type="RefSeq" id="WP_120742079.1">
    <property type="nucleotide sequence ID" value="NZ_CP032568.1"/>
</dbReference>
<evidence type="ECO:0000313" key="1">
    <source>
        <dbReference type="EMBL" id="AYF77528.1"/>
    </source>
</evidence>
<reference evidence="1 2" key="1">
    <citation type="submission" date="2018-09" db="EMBL/GenBank/DDBJ databases">
        <title>Nocardia yunnanensis sp. nov., an actinomycete isolated from a soil sample.</title>
        <authorList>
            <person name="Zhang J."/>
        </authorList>
    </citation>
    <scope>NUCLEOTIDE SEQUENCE [LARGE SCALE GENOMIC DNA]</scope>
    <source>
        <strain evidence="1 2">CFHS0054</strain>
    </source>
</reference>
<dbReference type="Proteomes" id="UP000267164">
    <property type="component" value="Chromosome"/>
</dbReference>
<name>A0A386ZJC6_9NOCA</name>
<evidence type="ECO:0000313" key="2">
    <source>
        <dbReference type="Proteomes" id="UP000267164"/>
    </source>
</evidence>
<keyword evidence="2" id="KW-1185">Reference proteome</keyword>
<dbReference type="KEGG" id="nyu:D7D52_31135"/>
<dbReference type="EMBL" id="CP032568">
    <property type="protein sequence ID" value="AYF77528.1"/>
    <property type="molecule type" value="Genomic_DNA"/>
</dbReference>
<dbReference type="AlphaFoldDB" id="A0A386ZJC6"/>
<organism evidence="1 2">
    <name type="scientific">Nocardia yunnanensis</name>
    <dbReference type="NCBI Taxonomy" id="2382165"/>
    <lineage>
        <taxon>Bacteria</taxon>
        <taxon>Bacillati</taxon>
        <taxon>Actinomycetota</taxon>
        <taxon>Actinomycetes</taxon>
        <taxon>Mycobacteriales</taxon>
        <taxon>Nocardiaceae</taxon>
        <taxon>Nocardia</taxon>
    </lineage>
</organism>
<proteinExistence type="predicted"/>
<protein>
    <submittedName>
        <fullName evidence="1">Uncharacterized protein</fullName>
    </submittedName>
</protein>
<accession>A0A386ZJC6</accession>